<dbReference type="PANTHER" id="PTHR13812:SF19">
    <property type="entry name" value="KETIMINE REDUCTASE MU-CRYSTALLIN"/>
    <property type="match status" value="1"/>
</dbReference>
<dbReference type="Proteomes" id="UP001165685">
    <property type="component" value="Unassembled WGS sequence"/>
</dbReference>
<proteinExistence type="predicted"/>
<name>A0ABT4TVL9_9ACTN</name>
<dbReference type="RefSeq" id="WP_270680893.1">
    <property type="nucleotide sequence ID" value="NZ_JAQFWP010000078.1"/>
</dbReference>
<dbReference type="SUPFAM" id="SSF51735">
    <property type="entry name" value="NAD(P)-binding Rossmann-fold domains"/>
    <property type="match status" value="1"/>
</dbReference>
<keyword evidence="2" id="KW-1185">Reference proteome</keyword>
<reference evidence="1" key="1">
    <citation type="submission" date="2023-01" db="EMBL/GenBank/DDBJ databases">
        <title>Draft genome sequence of Nocardiopsis sp. LSu2-4 isolated from halophytes.</title>
        <authorList>
            <person name="Duangmal K."/>
            <person name="Chantavorakit T."/>
        </authorList>
    </citation>
    <scope>NUCLEOTIDE SEQUENCE</scope>
    <source>
        <strain evidence="1">LSu2-4</strain>
    </source>
</reference>
<dbReference type="Pfam" id="PF02423">
    <property type="entry name" value="OCD_Mu_crystall"/>
    <property type="match status" value="1"/>
</dbReference>
<dbReference type="PIRSF" id="PIRSF001439">
    <property type="entry name" value="CryM"/>
    <property type="match status" value="1"/>
</dbReference>
<dbReference type="EMBL" id="JAQFWP010000078">
    <property type="protein sequence ID" value="MDA2808294.1"/>
    <property type="molecule type" value="Genomic_DNA"/>
</dbReference>
<evidence type="ECO:0000313" key="1">
    <source>
        <dbReference type="EMBL" id="MDA2808294.1"/>
    </source>
</evidence>
<evidence type="ECO:0000313" key="2">
    <source>
        <dbReference type="Proteomes" id="UP001165685"/>
    </source>
</evidence>
<comment type="caution">
    <text evidence="1">The sequence shown here is derived from an EMBL/GenBank/DDBJ whole genome shotgun (WGS) entry which is preliminary data.</text>
</comment>
<protein>
    <submittedName>
        <fullName evidence="1">Ornithine cyclodeaminase family protein</fullName>
    </submittedName>
</protein>
<dbReference type="PANTHER" id="PTHR13812">
    <property type="entry name" value="KETIMINE REDUCTASE MU-CRYSTALLIN"/>
    <property type="match status" value="1"/>
</dbReference>
<sequence length="317" mass="32260">MTLFLGRSDLLGVLDLHACIDRLWDGFTSGASPVDAQRVRTDLPGPGTATALIPGLLPGVPAYSVKVNAKFPGARPALRGVVCLHDLGSGELLALMDSATLTAWRTGLSAALAAHTLARFDAEVLGIVGCGAQAGLFSRGIIGMRPIGRMVVTDTDRARAEAFAQRCAEEFGVPAAVARDAPGVAAEADIVLTATWSRAPLLHAADVRPGTQVTSLGADEPGKVELAADLLRAARVVVDDARLALSSGAVGNAGLDASAIGATLGQVLNGAERGSAGPDGVSVYAPVGVPWQDLALAWYGYRAAADRGAGTALDLLA</sequence>
<dbReference type="Gene3D" id="3.30.1780.10">
    <property type="entry name" value="ornithine cyclodeaminase, domain 1"/>
    <property type="match status" value="1"/>
</dbReference>
<dbReference type="Gene3D" id="3.40.50.720">
    <property type="entry name" value="NAD(P)-binding Rossmann-like Domain"/>
    <property type="match status" value="1"/>
</dbReference>
<dbReference type="InterPro" id="IPR036291">
    <property type="entry name" value="NAD(P)-bd_dom_sf"/>
</dbReference>
<dbReference type="InterPro" id="IPR003462">
    <property type="entry name" value="ODC_Mu_crystall"/>
</dbReference>
<gene>
    <name evidence="1" type="ORF">O4U47_27545</name>
</gene>
<organism evidence="1 2">
    <name type="scientific">Nocardiopsis suaedae</name>
    <dbReference type="NCBI Taxonomy" id="3018444"/>
    <lineage>
        <taxon>Bacteria</taxon>
        <taxon>Bacillati</taxon>
        <taxon>Actinomycetota</taxon>
        <taxon>Actinomycetes</taxon>
        <taxon>Streptosporangiales</taxon>
        <taxon>Nocardiopsidaceae</taxon>
        <taxon>Nocardiopsis</taxon>
    </lineage>
</organism>
<accession>A0ABT4TVL9</accession>
<dbReference type="InterPro" id="IPR023401">
    <property type="entry name" value="ODC_N"/>
</dbReference>